<dbReference type="GO" id="GO:0042693">
    <property type="term" value="P:muscle cell fate commitment"/>
    <property type="evidence" value="ECO:0007669"/>
    <property type="project" value="UniProtKB-ARBA"/>
</dbReference>
<evidence type="ECO:0000256" key="4">
    <source>
        <dbReference type="ARBA" id="ARBA00022782"/>
    </source>
</evidence>
<dbReference type="CDD" id="cd18935">
    <property type="entry name" value="bHLH_TS_MYOG_Myf4"/>
    <property type="match status" value="1"/>
</dbReference>
<keyword evidence="2" id="KW-0217">Developmental protein</keyword>
<dbReference type="GO" id="GO:0048743">
    <property type="term" value="P:positive regulation of skeletal muscle fiber development"/>
    <property type="evidence" value="ECO:0007669"/>
    <property type="project" value="TreeGrafter"/>
</dbReference>
<dbReference type="PANTHER" id="PTHR11534:SF5">
    <property type="entry name" value="MYOGENIN"/>
    <property type="match status" value="1"/>
</dbReference>
<dbReference type="InterPro" id="IPR036638">
    <property type="entry name" value="HLH_DNA-bd_sf"/>
</dbReference>
<proteinExistence type="predicted"/>
<protein>
    <recommendedName>
        <fullName evidence="10">Myogenin</fullName>
    </recommendedName>
</protein>
<dbReference type="InterPro" id="IPR011598">
    <property type="entry name" value="bHLH_dom"/>
</dbReference>
<dbReference type="Gene3D" id="4.10.280.10">
    <property type="entry name" value="Helix-loop-helix DNA-binding domain"/>
    <property type="match status" value="1"/>
</dbReference>
<evidence type="ECO:0000313" key="13">
    <source>
        <dbReference type="EMBL" id="KAH1171799.1"/>
    </source>
</evidence>
<dbReference type="GO" id="GO:0005667">
    <property type="term" value="C:transcription regulator complex"/>
    <property type="evidence" value="ECO:0007669"/>
    <property type="project" value="UniProtKB-ARBA"/>
</dbReference>
<dbReference type="PROSITE" id="PS50888">
    <property type="entry name" value="BHLH"/>
    <property type="match status" value="1"/>
</dbReference>
<keyword evidence="3" id="KW-0517">Myogenesis</keyword>
<feature type="domain" description="BHLH" evidence="12">
    <location>
        <begin position="82"/>
        <end position="133"/>
    </location>
</feature>
<dbReference type="InterPro" id="IPR039704">
    <property type="entry name" value="Myogenic_factor"/>
</dbReference>
<dbReference type="SMART" id="SM00520">
    <property type="entry name" value="BASIC"/>
    <property type="match status" value="1"/>
</dbReference>
<organism evidence="13 14">
    <name type="scientific">Mauremys mutica</name>
    <name type="common">yellowpond turtle</name>
    <dbReference type="NCBI Taxonomy" id="74926"/>
    <lineage>
        <taxon>Eukaryota</taxon>
        <taxon>Metazoa</taxon>
        <taxon>Chordata</taxon>
        <taxon>Craniata</taxon>
        <taxon>Vertebrata</taxon>
        <taxon>Euteleostomi</taxon>
        <taxon>Archelosauria</taxon>
        <taxon>Testudinata</taxon>
        <taxon>Testudines</taxon>
        <taxon>Cryptodira</taxon>
        <taxon>Durocryptodira</taxon>
        <taxon>Testudinoidea</taxon>
        <taxon>Geoemydidae</taxon>
        <taxon>Geoemydinae</taxon>
        <taxon>Mauremys</taxon>
    </lineage>
</organism>
<gene>
    <name evidence="13" type="ORF">KIL84_007417</name>
</gene>
<keyword evidence="6" id="KW-0238">DNA-binding</keyword>
<dbReference type="Proteomes" id="UP000827986">
    <property type="component" value="Unassembled WGS sequence"/>
</dbReference>
<dbReference type="AlphaFoldDB" id="A0A9D3X105"/>
<dbReference type="GO" id="GO:0035914">
    <property type="term" value="P:skeletal muscle cell differentiation"/>
    <property type="evidence" value="ECO:0007669"/>
    <property type="project" value="TreeGrafter"/>
</dbReference>
<dbReference type="Pfam" id="PF00010">
    <property type="entry name" value="HLH"/>
    <property type="match status" value="1"/>
</dbReference>
<dbReference type="Pfam" id="PF01586">
    <property type="entry name" value="Basic"/>
    <property type="match status" value="1"/>
</dbReference>
<evidence type="ECO:0000256" key="7">
    <source>
        <dbReference type="ARBA" id="ARBA00023159"/>
    </source>
</evidence>
<evidence type="ECO:0000256" key="11">
    <source>
        <dbReference type="SAM" id="Coils"/>
    </source>
</evidence>
<evidence type="ECO:0000256" key="8">
    <source>
        <dbReference type="ARBA" id="ARBA00023163"/>
    </source>
</evidence>
<evidence type="ECO:0000256" key="6">
    <source>
        <dbReference type="ARBA" id="ARBA00023125"/>
    </source>
</evidence>
<evidence type="ECO:0000259" key="12">
    <source>
        <dbReference type="PROSITE" id="PS50888"/>
    </source>
</evidence>
<evidence type="ECO:0000256" key="10">
    <source>
        <dbReference type="ARBA" id="ARBA00040904"/>
    </source>
</evidence>
<dbReference type="SMART" id="SM00353">
    <property type="entry name" value="HLH"/>
    <property type="match status" value="1"/>
</dbReference>
<evidence type="ECO:0000256" key="5">
    <source>
        <dbReference type="ARBA" id="ARBA00023015"/>
    </source>
</evidence>
<keyword evidence="7" id="KW-0010">Activator</keyword>
<comment type="caution">
    <text evidence="13">The sequence shown here is derived from an EMBL/GenBank/DDBJ whole genome shotgun (WGS) entry which is preliminary data.</text>
</comment>
<dbReference type="InterPro" id="IPR002546">
    <property type="entry name" value="MyoD_N"/>
</dbReference>
<sequence length="318" mass="35640">MELFETSPYFFPDQRFYDGENYLSSRLQGYEQGSYQERPGLGLCPEGRTGLEEKGSPLPEHCPGQCLPWACKICKRKTVSIDRRRAATLREKRRLKKVNEAFEALKRSTLLNPNQRLPKVEILRSAIQYIERLQSLLSTLNQQEREQRDLRYRSTASQPGVASECGSNSASCSPEWSTQLEFSSHPGGKQSTYPRLASWPQCFWDEEFSSENWVFIQILGAFGTQLPPKGLPIPFSFSLNLLSSQQAPSPLCLVFLVGPEAIIPTPLFSRGVQMVLPDIQEARGCLANSQIPIAASSEPGAAADLPPFWCSGRTQTLY</sequence>
<dbReference type="FunFam" id="4.10.280.10:FF:000005">
    <property type="entry name" value="Myogenic factor"/>
    <property type="match status" value="1"/>
</dbReference>
<accession>A0A9D3X105</accession>
<dbReference type="GO" id="GO:0000981">
    <property type="term" value="F:DNA-binding transcription factor activity, RNA polymerase II-specific"/>
    <property type="evidence" value="ECO:0007669"/>
    <property type="project" value="TreeGrafter"/>
</dbReference>
<reference evidence="13" key="1">
    <citation type="submission" date="2021-09" db="EMBL/GenBank/DDBJ databases">
        <title>The genome of Mauremys mutica provides insights into the evolution of semi-aquatic lifestyle.</title>
        <authorList>
            <person name="Gong S."/>
            <person name="Gao Y."/>
        </authorList>
    </citation>
    <scope>NUCLEOTIDE SEQUENCE</scope>
    <source>
        <strain evidence="13">MM-2020</strain>
        <tissue evidence="13">Muscle</tissue>
    </source>
</reference>
<comment type="subcellular location">
    <subcellularLocation>
        <location evidence="1">Nucleus</location>
    </subcellularLocation>
</comment>
<dbReference type="GO" id="GO:0046983">
    <property type="term" value="F:protein dimerization activity"/>
    <property type="evidence" value="ECO:0007669"/>
    <property type="project" value="InterPro"/>
</dbReference>
<dbReference type="SUPFAM" id="SSF47459">
    <property type="entry name" value="HLH, helix-loop-helix DNA-binding domain"/>
    <property type="match status" value="1"/>
</dbReference>
<keyword evidence="4" id="KW-0221">Differentiation</keyword>
<keyword evidence="8" id="KW-0804">Transcription</keyword>
<evidence type="ECO:0000256" key="2">
    <source>
        <dbReference type="ARBA" id="ARBA00022473"/>
    </source>
</evidence>
<dbReference type="GO" id="GO:0005634">
    <property type="term" value="C:nucleus"/>
    <property type="evidence" value="ECO:0007669"/>
    <property type="project" value="UniProtKB-SubCell"/>
</dbReference>
<dbReference type="GO" id="GO:0000978">
    <property type="term" value="F:RNA polymerase II cis-regulatory region sequence-specific DNA binding"/>
    <property type="evidence" value="ECO:0007669"/>
    <property type="project" value="TreeGrafter"/>
</dbReference>
<dbReference type="GO" id="GO:0045944">
    <property type="term" value="P:positive regulation of transcription by RNA polymerase II"/>
    <property type="evidence" value="ECO:0007669"/>
    <property type="project" value="TreeGrafter"/>
</dbReference>
<dbReference type="GO" id="GO:0043425">
    <property type="term" value="F:bHLH transcription factor binding"/>
    <property type="evidence" value="ECO:0007669"/>
    <property type="project" value="UniProtKB-ARBA"/>
</dbReference>
<feature type="coiled-coil region" evidence="11">
    <location>
        <begin position="126"/>
        <end position="153"/>
    </location>
</feature>
<keyword evidence="9" id="KW-0539">Nucleus</keyword>
<keyword evidence="5" id="KW-0805">Transcription regulation</keyword>
<dbReference type="GO" id="GO:0045663">
    <property type="term" value="P:positive regulation of myoblast differentiation"/>
    <property type="evidence" value="ECO:0007669"/>
    <property type="project" value="TreeGrafter"/>
</dbReference>
<evidence type="ECO:0000256" key="3">
    <source>
        <dbReference type="ARBA" id="ARBA00022541"/>
    </source>
</evidence>
<keyword evidence="11" id="KW-0175">Coiled coil</keyword>
<dbReference type="PANTHER" id="PTHR11534">
    <property type="entry name" value="MYOGENIC FACTOR"/>
    <property type="match status" value="1"/>
</dbReference>
<evidence type="ECO:0000256" key="9">
    <source>
        <dbReference type="ARBA" id="ARBA00023242"/>
    </source>
</evidence>
<evidence type="ECO:0000256" key="1">
    <source>
        <dbReference type="ARBA" id="ARBA00004123"/>
    </source>
</evidence>
<keyword evidence="14" id="KW-1185">Reference proteome</keyword>
<evidence type="ECO:0000313" key="14">
    <source>
        <dbReference type="Proteomes" id="UP000827986"/>
    </source>
</evidence>
<dbReference type="EMBL" id="JAHDVG010000483">
    <property type="protein sequence ID" value="KAH1171799.1"/>
    <property type="molecule type" value="Genomic_DNA"/>
</dbReference>
<name>A0A9D3X105_9SAUR</name>